<dbReference type="EMBL" id="JAPQKO010000005">
    <property type="protein sequence ID" value="KAJ5162292.1"/>
    <property type="molecule type" value="Genomic_DNA"/>
</dbReference>
<reference evidence="7" key="2">
    <citation type="journal article" date="2023" name="IMA Fungus">
        <title>Comparative genomic study of the Penicillium genus elucidates a diverse pangenome and 15 lateral gene transfer events.</title>
        <authorList>
            <person name="Petersen C."/>
            <person name="Sorensen T."/>
            <person name="Nielsen M.R."/>
            <person name="Sondergaard T.E."/>
            <person name="Sorensen J.L."/>
            <person name="Fitzpatrick D.A."/>
            <person name="Frisvad J.C."/>
            <person name="Nielsen K.L."/>
        </authorList>
    </citation>
    <scope>NUCLEOTIDE SEQUENCE</scope>
    <source>
        <strain evidence="7">IBT 21917</strain>
    </source>
</reference>
<dbReference type="GO" id="GO:0016020">
    <property type="term" value="C:membrane"/>
    <property type="evidence" value="ECO:0007669"/>
    <property type="project" value="UniProtKB-SubCell"/>
</dbReference>
<feature type="transmembrane region" description="Helical" evidence="6">
    <location>
        <begin position="197"/>
        <end position="215"/>
    </location>
</feature>
<dbReference type="PANTHER" id="PTHR31465">
    <property type="entry name" value="PROTEIN RTA1-RELATED"/>
    <property type="match status" value="1"/>
</dbReference>
<dbReference type="InterPro" id="IPR007568">
    <property type="entry name" value="RTA1"/>
</dbReference>
<evidence type="ECO:0000313" key="8">
    <source>
        <dbReference type="Proteomes" id="UP001146351"/>
    </source>
</evidence>
<keyword evidence="3 6" id="KW-1133">Transmembrane helix</keyword>
<feature type="region of interest" description="Disordered" evidence="5">
    <location>
        <begin position="327"/>
        <end position="347"/>
    </location>
</feature>
<comment type="caution">
    <text evidence="7">The sequence shown here is derived from an EMBL/GenBank/DDBJ whole genome shotgun (WGS) entry which is preliminary data.</text>
</comment>
<dbReference type="AlphaFoldDB" id="A0A9W9I0A9"/>
<keyword evidence="2 6" id="KW-0812">Transmembrane</keyword>
<evidence type="ECO:0008006" key="9">
    <source>
        <dbReference type="Google" id="ProtNLM"/>
    </source>
</evidence>
<feature type="transmembrane region" description="Helical" evidence="6">
    <location>
        <begin position="77"/>
        <end position="97"/>
    </location>
</feature>
<dbReference type="Proteomes" id="UP001146351">
    <property type="component" value="Unassembled WGS sequence"/>
</dbReference>
<dbReference type="Pfam" id="PF04479">
    <property type="entry name" value="RTA1"/>
    <property type="match status" value="1"/>
</dbReference>
<evidence type="ECO:0000256" key="1">
    <source>
        <dbReference type="ARBA" id="ARBA00004141"/>
    </source>
</evidence>
<proteinExistence type="predicted"/>
<evidence type="ECO:0000256" key="2">
    <source>
        <dbReference type="ARBA" id="ARBA00022692"/>
    </source>
</evidence>
<dbReference type="OrthoDB" id="3358017at2759"/>
<sequence>MVAVKYMGSYDYQPSIPGAIVFAALFGILSLVHMLQLVRHRTWFFIPFVVGGILEVVGYGARAFSSHQYPDYKTVPVIIQAVFILVGPSLFAASVYMELGRIMLVTGGEKYSLIRRSWLTKIFVVGDAVAFLVQSGGAAMLARAKSAKNGEKIVKIGLIVQVLFFALFIVVSILFHIRITRHGARFEHAVNWRKHQLTLYAASMLIFVRCIFRFVEYQTGSGGALMKQEYWTFIFDAAFMVLAMLVFNLVHPGEIGEALRERGLRSKGRADPEHDDEAAFLPQAGPIPMAHVHDPVPGGYGGYVEPGYAPPTFAPADVDTHYAGAYAQPARDHDTHYPGGYSRYEGA</sequence>
<evidence type="ECO:0000313" key="7">
    <source>
        <dbReference type="EMBL" id="KAJ5162292.1"/>
    </source>
</evidence>
<evidence type="ECO:0000256" key="3">
    <source>
        <dbReference type="ARBA" id="ARBA00022989"/>
    </source>
</evidence>
<keyword evidence="8" id="KW-1185">Reference proteome</keyword>
<keyword evidence="4 6" id="KW-0472">Membrane</keyword>
<accession>A0A9W9I0A9</accession>
<gene>
    <name evidence="7" type="ORF">N7492_007684</name>
</gene>
<feature type="transmembrane region" description="Helical" evidence="6">
    <location>
        <begin position="12"/>
        <end position="32"/>
    </location>
</feature>
<feature type="transmembrane region" description="Helical" evidence="6">
    <location>
        <begin position="230"/>
        <end position="250"/>
    </location>
</feature>
<dbReference type="PANTHER" id="PTHR31465:SF1">
    <property type="entry name" value="PROTEIN RTA1-RELATED"/>
    <property type="match status" value="1"/>
</dbReference>
<evidence type="ECO:0000256" key="5">
    <source>
        <dbReference type="SAM" id="MobiDB-lite"/>
    </source>
</evidence>
<organism evidence="7 8">
    <name type="scientific">Penicillium capsulatum</name>
    <dbReference type="NCBI Taxonomy" id="69766"/>
    <lineage>
        <taxon>Eukaryota</taxon>
        <taxon>Fungi</taxon>
        <taxon>Dikarya</taxon>
        <taxon>Ascomycota</taxon>
        <taxon>Pezizomycotina</taxon>
        <taxon>Eurotiomycetes</taxon>
        <taxon>Eurotiomycetidae</taxon>
        <taxon>Eurotiales</taxon>
        <taxon>Aspergillaceae</taxon>
        <taxon>Penicillium</taxon>
    </lineage>
</organism>
<reference evidence="7" key="1">
    <citation type="submission" date="2022-11" db="EMBL/GenBank/DDBJ databases">
        <authorList>
            <person name="Petersen C."/>
        </authorList>
    </citation>
    <scope>NUCLEOTIDE SEQUENCE</scope>
    <source>
        <strain evidence="7">IBT 21917</strain>
    </source>
</reference>
<evidence type="ECO:0000256" key="4">
    <source>
        <dbReference type="ARBA" id="ARBA00023136"/>
    </source>
</evidence>
<evidence type="ECO:0000256" key="6">
    <source>
        <dbReference type="SAM" id="Phobius"/>
    </source>
</evidence>
<feature type="transmembrane region" description="Helical" evidence="6">
    <location>
        <begin position="44"/>
        <end position="65"/>
    </location>
</feature>
<feature type="transmembrane region" description="Helical" evidence="6">
    <location>
        <begin position="118"/>
        <end position="141"/>
    </location>
</feature>
<feature type="transmembrane region" description="Helical" evidence="6">
    <location>
        <begin position="153"/>
        <end position="177"/>
    </location>
</feature>
<comment type="subcellular location">
    <subcellularLocation>
        <location evidence="1">Membrane</location>
        <topology evidence="1">Multi-pass membrane protein</topology>
    </subcellularLocation>
</comment>
<protein>
    <recommendedName>
        <fullName evidence="9">RTA1-domain-containing protein</fullName>
    </recommendedName>
</protein>
<name>A0A9W9I0A9_9EURO</name>